<keyword evidence="2" id="KW-1185">Reference proteome</keyword>
<dbReference type="Pfam" id="PF05708">
    <property type="entry name" value="Peptidase_C92"/>
    <property type="match status" value="1"/>
</dbReference>
<name>A0A3S9HG84_9BURK</name>
<dbReference type="NCBIfam" id="NF008547">
    <property type="entry name" value="PRK11470.1"/>
    <property type="match status" value="1"/>
</dbReference>
<accession>A0A3S9HG84</accession>
<evidence type="ECO:0000313" key="2">
    <source>
        <dbReference type="Proteomes" id="UP000275663"/>
    </source>
</evidence>
<dbReference type="EMBL" id="CP034464">
    <property type="protein sequence ID" value="AZP11120.1"/>
    <property type="molecule type" value="Genomic_DNA"/>
</dbReference>
<dbReference type="Gene3D" id="3.90.1720.10">
    <property type="entry name" value="endopeptidase domain like (from Nostoc punctiforme)"/>
    <property type="match status" value="1"/>
</dbReference>
<dbReference type="OrthoDB" id="6117294at2"/>
<organism evidence="1 2">
    <name type="scientific">Undibacterium parvum</name>
    <dbReference type="NCBI Taxonomy" id="401471"/>
    <lineage>
        <taxon>Bacteria</taxon>
        <taxon>Pseudomonadati</taxon>
        <taxon>Pseudomonadota</taxon>
        <taxon>Betaproteobacteria</taxon>
        <taxon>Burkholderiales</taxon>
        <taxon>Oxalobacteraceae</taxon>
        <taxon>Undibacterium</taxon>
    </lineage>
</organism>
<dbReference type="Proteomes" id="UP000275663">
    <property type="component" value="Chromosome"/>
</dbReference>
<dbReference type="InterPro" id="IPR038765">
    <property type="entry name" value="Papain-like_cys_pep_sf"/>
</dbReference>
<dbReference type="AlphaFoldDB" id="A0A3S9HG84"/>
<dbReference type="InterPro" id="IPR024453">
    <property type="entry name" value="Peptidase_C92"/>
</dbReference>
<proteinExistence type="predicted"/>
<sequence>MLTINRTIKRTINRTITRTSDAAHSGLTRFSQRRNAKTPYGGGLIKACSAATALCITIASVAQELPVQTPPTSISRAQLASQLEVGDVVFIRVSALPFKKVASATLSWTNHVGVVIAPQTAEHDAQIGESTFPLSKTTSFSHFVARSEGGRVEVSRLKTALNDTQKLAIQSAAQKRLGIFYDTGFNLHSKRQFCSRYVREVIKDASDINLGEPENFTSLLSHNPELDLSFWRLWYFGNIPWQRITVSPASLLRSPALRSQFDGVVHS</sequence>
<evidence type="ECO:0000313" key="1">
    <source>
        <dbReference type="EMBL" id="AZP11120.1"/>
    </source>
</evidence>
<reference evidence="1 2" key="1">
    <citation type="journal article" date="2011" name="Int. J. Syst. Evol. Microbiol.">
        <title>Description of Undibacterium oligocarboniphilum sp. nov., isolated from purified water, and Undibacterium pigrum strain CCUG 49012 as the type strain of Undibacterium parvum sp. nov., and emended descriptions of the genus Undibacterium and the species Undibacterium pigrum.</title>
        <authorList>
            <person name="Eder W."/>
            <person name="Wanner G."/>
            <person name="Ludwig W."/>
            <person name="Busse H.J."/>
            <person name="Ziemke-Kageler F."/>
            <person name="Lang E."/>
        </authorList>
    </citation>
    <scope>NUCLEOTIDE SEQUENCE [LARGE SCALE GENOMIC DNA]</scope>
    <source>
        <strain evidence="1 2">DSM 23061</strain>
    </source>
</reference>
<dbReference type="SUPFAM" id="SSF54001">
    <property type="entry name" value="Cysteine proteinases"/>
    <property type="match status" value="1"/>
</dbReference>
<dbReference type="KEGG" id="upv:EJN92_03300"/>
<protein>
    <submittedName>
        <fullName evidence="1">YebB family permuted papain-like enzyme</fullName>
    </submittedName>
</protein>
<dbReference type="RefSeq" id="WP_126126519.1">
    <property type="nucleotide sequence ID" value="NZ_CP034464.1"/>
</dbReference>
<gene>
    <name evidence="1" type="ORF">EJN92_03300</name>
</gene>